<evidence type="ECO:0000313" key="2">
    <source>
        <dbReference type="Proteomes" id="UP001165960"/>
    </source>
</evidence>
<name>A0ACC2RYN3_9FUNG</name>
<comment type="caution">
    <text evidence="1">The sequence shown here is derived from an EMBL/GenBank/DDBJ whole genome shotgun (WGS) entry which is preliminary data.</text>
</comment>
<dbReference type="EMBL" id="QTSX02006410">
    <property type="protein sequence ID" value="KAJ9055169.1"/>
    <property type="molecule type" value="Genomic_DNA"/>
</dbReference>
<protein>
    <submittedName>
        <fullName evidence="1">Uncharacterized protein</fullName>
    </submittedName>
</protein>
<dbReference type="Proteomes" id="UP001165960">
    <property type="component" value="Unassembled WGS sequence"/>
</dbReference>
<reference evidence="1" key="1">
    <citation type="submission" date="2022-04" db="EMBL/GenBank/DDBJ databases">
        <title>Genome of the entomopathogenic fungus Entomophthora muscae.</title>
        <authorList>
            <person name="Elya C."/>
            <person name="Lovett B.R."/>
            <person name="Lee E."/>
            <person name="Macias A.M."/>
            <person name="Hajek A.E."/>
            <person name="De Bivort B.L."/>
            <person name="Kasson M.T."/>
            <person name="De Fine Licht H.H."/>
            <person name="Stajich J.E."/>
        </authorList>
    </citation>
    <scope>NUCLEOTIDE SEQUENCE</scope>
    <source>
        <strain evidence="1">Berkeley</strain>
    </source>
</reference>
<evidence type="ECO:0000313" key="1">
    <source>
        <dbReference type="EMBL" id="KAJ9055169.1"/>
    </source>
</evidence>
<proteinExistence type="predicted"/>
<sequence>MKLFHAAVISLVSAITIDQAIGKAGSNNGYLDFASVDPQSVWEETYGVNDCLEGKCHLETLVAQKAYLALSYEGGFKYQDDIVKGLISNFDGKYPYGGISIKHGYGAFDAFSTAIISLTLHLEGPRPPTVISITVANVGDRKSSLITPLLGAKDKLLIRIASDLVEEEIRFGTWDRIKGHLKEMNKERTFLVTEEADAEYIHGLDLGIQIVIEELDDQFQGLFSHDMGICSED</sequence>
<keyword evidence="2" id="KW-1185">Reference proteome</keyword>
<accession>A0ACC2RYN3</accession>
<gene>
    <name evidence="1" type="ORF">DSO57_1007081</name>
</gene>
<organism evidence="1 2">
    <name type="scientific">Entomophthora muscae</name>
    <dbReference type="NCBI Taxonomy" id="34485"/>
    <lineage>
        <taxon>Eukaryota</taxon>
        <taxon>Fungi</taxon>
        <taxon>Fungi incertae sedis</taxon>
        <taxon>Zoopagomycota</taxon>
        <taxon>Entomophthoromycotina</taxon>
        <taxon>Entomophthoromycetes</taxon>
        <taxon>Entomophthorales</taxon>
        <taxon>Entomophthoraceae</taxon>
        <taxon>Entomophthora</taxon>
    </lineage>
</organism>